<dbReference type="EMBL" id="CP118848">
    <property type="protein sequence ID" value="WHI58845.1"/>
    <property type="molecule type" value="Genomic_DNA"/>
</dbReference>
<feature type="compositionally biased region" description="Basic and acidic residues" evidence="2">
    <location>
        <begin position="423"/>
        <end position="439"/>
    </location>
</feature>
<feature type="domain" description="Replicative helicase loading/DNA remodeling protein DnaB N-terminal winged helix" evidence="4">
    <location>
        <begin position="8"/>
        <end position="259"/>
    </location>
</feature>
<dbReference type="RefSeq" id="WP_016999304.1">
    <property type="nucleotide sequence ID" value="NZ_CABIVY010000004.1"/>
</dbReference>
<feature type="region of interest" description="Disordered" evidence="2">
    <location>
        <begin position="420"/>
        <end position="448"/>
    </location>
</feature>
<proteinExistence type="inferred from homology"/>
<reference evidence="5" key="1">
    <citation type="journal article" date="2023" name="Antibiotics">
        <title>Prevalence and Molecular Characterization of Methicillin-Resistant Staphylococci (MRS) and Mammaliicocci (MRM) in Dromedary Camels from Algeria: First Detection of SCCmec-mecC Hybrid in Methicillin-Resistant Mammaliicoccus lentus.</title>
        <authorList>
            <person name="Belhout C."/>
            <person name="Boyen F."/>
            <person name="Vereecke N."/>
            <person name="Theuns S."/>
            <person name="Taibi N."/>
            <person name="Stegger M."/>
            <person name="de la Fe-Rodriguez P.Y."/>
            <person name="Bouayad L."/>
            <person name="Elgroud R."/>
            <person name="Butaye P."/>
        </authorList>
    </citation>
    <scope>NUCLEOTIDE SEQUENCE</scope>
    <source>
        <strain evidence="5">7048</strain>
    </source>
</reference>
<feature type="domain" description="DnaB/C C-terminal" evidence="3">
    <location>
        <begin position="324"/>
        <end position="384"/>
    </location>
</feature>
<dbReference type="Proteomes" id="UP001223261">
    <property type="component" value="Chromosome"/>
</dbReference>
<evidence type="ECO:0000256" key="1">
    <source>
        <dbReference type="ARBA" id="ARBA00093462"/>
    </source>
</evidence>
<dbReference type="Pfam" id="PF07261">
    <property type="entry name" value="DnaB_2"/>
    <property type="match status" value="1"/>
</dbReference>
<dbReference type="Pfam" id="PF25888">
    <property type="entry name" value="WHD_DnaB"/>
    <property type="match status" value="1"/>
</dbReference>
<sequence>MAEYFSGIKPGDGFYVKSNYNYTHVHQDILTSLYTPLIGTDAIGVYLYLSQFNFHNEHDAYSHYTIMNDLKINLSNFRDSLDLLEGIGLIKTFMKVNQQEQTFIYSLQQPATTEQFFNDPLLSVFLYQQIGKARFVALKNRYKDKSVSTSDYNDVTKTFTDVFKVPNMSQVAPTDSIEIQQDAKNKGLDLSDVKFDFEMLELLLNNHLISKEILNKKTKEVIIQIATLYGITPVDMKSIILKSITENQTISLEDLRKHARSIYQIEHEGALPALEVKQGSITSSQNEQPSEEVNSLLSWYELLDTTSPIEMLSSFTESEPTVAQKRLVEEIITREKLPYGVMNILLQYVMFKNNMQLPKAYIEEIASNWKKLKLSSAEEAYNYIKEFEKKTKEKKKQRQEKGNYNSYKLKSIEKTPDWLLKQKSSEEKEDGANNDKQQDETDEEFEKRKKALQREMEAFWKEGDH</sequence>
<evidence type="ECO:0000256" key="2">
    <source>
        <dbReference type="SAM" id="MobiDB-lite"/>
    </source>
</evidence>
<evidence type="ECO:0000313" key="5">
    <source>
        <dbReference type="EMBL" id="WHI58845.1"/>
    </source>
</evidence>
<evidence type="ECO:0000313" key="6">
    <source>
        <dbReference type="Proteomes" id="UP001223261"/>
    </source>
</evidence>
<dbReference type="AlphaFoldDB" id="A0AAX3W1N3"/>
<comment type="similarity">
    <text evidence="1">Belongs to the DnaB/DnaD family.</text>
</comment>
<evidence type="ECO:0000259" key="3">
    <source>
        <dbReference type="Pfam" id="PF07261"/>
    </source>
</evidence>
<accession>A0AAX3W1N3</accession>
<evidence type="ECO:0000259" key="4">
    <source>
        <dbReference type="Pfam" id="PF25888"/>
    </source>
</evidence>
<protein>
    <submittedName>
        <fullName evidence="5">DnaD domain protein</fullName>
    </submittedName>
</protein>
<dbReference type="InterPro" id="IPR058660">
    <property type="entry name" value="WHD_DnaB"/>
</dbReference>
<gene>
    <name evidence="5" type="ORF">PYH69_08760</name>
</gene>
<dbReference type="InterPro" id="IPR006343">
    <property type="entry name" value="DnaB/C_C"/>
</dbReference>
<name>A0AAX3W1N3_MAMLE</name>
<organism evidence="5 6">
    <name type="scientific">Mammaliicoccus lentus</name>
    <name type="common">Staphylococcus lentus</name>
    <dbReference type="NCBI Taxonomy" id="42858"/>
    <lineage>
        <taxon>Bacteria</taxon>
        <taxon>Bacillati</taxon>
        <taxon>Bacillota</taxon>
        <taxon>Bacilli</taxon>
        <taxon>Bacillales</taxon>
        <taxon>Staphylococcaceae</taxon>
        <taxon>Mammaliicoccus</taxon>
    </lineage>
</organism>